<comment type="caution">
    <text evidence="1">The sequence shown here is derived from an EMBL/GenBank/DDBJ whole genome shotgun (WGS) entry which is preliminary data.</text>
</comment>
<name>A0A8H5UYW5_9HYPO</name>
<reference evidence="1 2" key="1">
    <citation type="submission" date="2020-05" db="EMBL/GenBank/DDBJ databases">
        <title>Identification and distribution of gene clusters putatively required for synthesis of sphingolipid metabolism inhibitors in phylogenetically diverse species of the filamentous fungus Fusarium.</title>
        <authorList>
            <person name="Kim H.-S."/>
            <person name="Busman M."/>
            <person name="Brown D.W."/>
            <person name="Divon H."/>
            <person name="Uhlig S."/>
            <person name="Proctor R.H."/>
        </authorList>
    </citation>
    <scope>NUCLEOTIDE SEQUENCE [LARGE SCALE GENOMIC DNA]</scope>
    <source>
        <strain evidence="1 2">NRRL 36939</strain>
    </source>
</reference>
<sequence length="179" mass="20450">MNILQNAHLLQDFISVTDMSESYVTLISMAAMKALLEQNVETFLPDALPFQRGNQNDRWAPILLAYKNSKQRPMRMPLEMRIMGGSDVIMALKRGNSFGTRSAANIWEPFAQLVLDEWMALKDPATGERLKTRPHWAKEWDGHEVDGKPWIESLEAVDYKDERQEFLQTLAETGKKAGI</sequence>
<dbReference type="EMBL" id="JAAOAS010000017">
    <property type="protein sequence ID" value="KAF5604351.1"/>
    <property type="molecule type" value="Genomic_DNA"/>
</dbReference>
<organism evidence="1 2">
    <name type="scientific">Fusarium pseudocircinatum</name>
    <dbReference type="NCBI Taxonomy" id="56676"/>
    <lineage>
        <taxon>Eukaryota</taxon>
        <taxon>Fungi</taxon>
        <taxon>Dikarya</taxon>
        <taxon>Ascomycota</taxon>
        <taxon>Pezizomycotina</taxon>
        <taxon>Sordariomycetes</taxon>
        <taxon>Hypocreomycetidae</taxon>
        <taxon>Hypocreales</taxon>
        <taxon>Nectriaceae</taxon>
        <taxon>Fusarium</taxon>
        <taxon>Fusarium fujikuroi species complex</taxon>
    </lineage>
</organism>
<gene>
    <name evidence="1" type="ORF">FPCIR_897</name>
</gene>
<dbReference type="AlphaFoldDB" id="A0A8H5UYW5"/>
<evidence type="ECO:0000313" key="1">
    <source>
        <dbReference type="EMBL" id="KAF5604351.1"/>
    </source>
</evidence>
<accession>A0A8H5UYW5</accession>
<protein>
    <submittedName>
        <fullName evidence="1">Oxidoreductase</fullName>
    </submittedName>
</protein>
<evidence type="ECO:0000313" key="2">
    <source>
        <dbReference type="Proteomes" id="UP000546213"/>
    </source>
</evidence>
<dbReference type="OrthoDB" id="610608at2759"/>
<keyword evidence="2" id="KW-1185">Reference proteome</keyword>
<dbReference type="Proteomes" id="UP000546213">
    <property type="component" value="Unassembled WGS sequence"/>
</dbReference>
<proteinExistence type="predicted"/>